<feature type="region of interest" description="Disordered" evidence="5">
    <location>
        <begin position="108"/>
        <end position="146"/>
    </location>
</feature>
<evidence type="ECO:0000256" key="5">
    <source>
        <dbReference type="SAM" id="MobiDB-lite"/>
    </source>
</evidence>
<organism evidence="6 8">
    <name type="scientific">Smittium megazygosporum</name>
    <dbReference type="NCBI Taxonomy" id="133381"/>
    <lineage>
        <taxon>Eukaryota</taxon>
        <taxon>Fungi</taxon>
        <taxon>Fungi incertae sedis</taxon>
        <taxon>Zoopagomycota</taxon>
        <taxon>Kickxellomycotina</taxon>
        <taxon>Harpellomycetes</taxon>
        <taxon>Harpellales</taxon>
        <taxon>Legeriomycetaceae</taxon>
        <taxon>Smittium</taxon>
    </lineage>
</organism>
<dbReference type="EMBL" id="MBFS01002595">
    <property type="protein sequence ID" value="PVU94937.1"/>
    <property type="molecule type" value="Genomic_DNA"/>
</dbReference>
<evidence type="ECO:0000256" key="2">
    <source>
        <dbReference type="ARBA" id="ARBA00022679"/>
    </source>
</evidence>
<dbReference type="STRING" id="133381.A0A2T9YRI4"/>
<dbReference type="GO" id="GO:0005634">
    <property type="term" value="C:nucleus"/>
    <property type="evidence" value="ECO:0007669"/>
    <property type="project" value="TreeGrafter"/>
</dbReference>
<sequence>MDSYLNANLINSDSESSRGHSRSSGAIRVPLIDTVDQSMSPFYREYSDKNIAERLSSSAGYSPRSIPNQFGPAETPQVDFKGSEFNHIGKICSQDHLRSIEPSLIKNFSSLDSSGNPNNSSSKELQRTTSKVPDKSNTNKKVGYSRVLSQDSKRSLASELLYFKSIDFSKDGATKTISENDADFPDYKFKKTRNYKNKHRPTIPNSMSLTPFINQVGGHTSIWKFSMSAICKPMNKQENKFYMAADLLHPELYKFLPDYIGHVNVTYVKKGNSSEVVPEVIFGHNRHILPKTFSSYFSKKNRKLANVKRDSKHFRNNGYLSTDYTEHYENERADSSPSFSESVIKSLSQRRKKLQEIIIQEALSTQAFKFRERPRIPQNEPKLRRRHSSTGLKLVKSEKHFNGTKNKIIKDIDLPFQSKINGNASNTDYTLPNHPFQDEFADSSLSLDQNSMQLYQDTNTNSPLMPAGTESCESEMPFKLPSPQQAFPMDNPEISSIASQKDSFIKAKQKKMNFSFTRIKTHDSFEKSSSNKKESEYYNDIWDKKVSKRMPTTTDTTPGSTYKFILMRDLTSQMKYPCILDLKMGTRQHGINASPEKIKSQTKKCLNTTSSKLGVRMCGLQVHKDDKDMYLFQDKYFGRSLDPHTFKRTLLEFLDNGVYILVWHIPLLIYKLYYLFKIVSQMHGFRFYGSSILLLYDGAEMPYYNHHEVQNKPCLPSKISTHFKPDNLSLESQILSMSIQNWNESDIKNLDTSSKAQKESGTSCRADAKPAPNWEKIKKNLKSIRSAIDVRVIDFANCTYVKSENDSGTPTFVCPEASAHQRLSFLEELKAFNAQNSISSVANKLGKDSGLTTSSDSKSDSSLPFKPVYCCAANSECVGPDLGYLKGVHTLIFEFADIWKRYAYDPECKLIDDYIQFIVNNLDLPIFR</sequence>
<dbReference type="OrthoDB" id="2573163at2759"/>
<keyword evidence="3 4" id="KW-0418">Kinase</keyword>
<dbReference type="PANTHER" id="PTHR12400:SF21">
    <property type="entry name" value="KINASE"/>
    <property type="match status" value="1"/>
</dbReference>
<evidence type="ECO:0000313" key="8">
    <source>
        <dbReference type="Proteomes" id="UP000245609"/>
    </source>
</evidence>
<proteinExistence type="inferred from homology"/>
<dbReference type="EMBL" id="MBFS01000088">
    <property type="protein sequence ID" value="PVV04708.1"/>
    <property type="molecule type" value="Genomic_DNA"/>
</dbReference>
<dbReference type="GO" id="GO:0005737">
    <property type="term" value="C:cytoplasm"/>
    <property type="evidence" value="ECO:0007669"/>
    <property type="project" value="TreeGrafter"/>
</dbReference>
<name>A0A2T9YRI4_9FUNG</name>
<evidence type="ECO:0000256" key="1">
    <source>
        <dbReference type="ARBA" id="ARBA00007374"/>
    </source>
</evidence>
<keyword evidence="2 4" id="KW-0808">Transferase</keyword>
<dbReference type="AlphaFoldDB" id="A0A2T9YRI4"/>
<dbReference type="InterPro" id="IPR038286">
    <property type="entry name" value="IPK_sf"/>
</dbReference>
<gene>
    <name evidence="7" type="ORF">BB560_000783</name>
    <name evidence="6" type="ORF">BB560_005903</name>
</gene>
<evidence type="ECO:0000313" key="6">
    <source>
        <dbReference type="EMBL" id="PVU94937.1"/>
    </source>
</evidence>
<dbReference type="SUPFAM" id="SSF56104">
    <property type="entry name" value="SAICAR synthase-like"/>
    <property type="match status" value="2"/>
</dbReference>
<feature type="region of interest" description="Disordered" evidence="5">
    <location>
        <begin position="58"/>
        <end position="78"/>
    </location>
</feature>
<accession>A0A2T9YRI4</accession>
<feature type="compositionally biased region" description="Polar residues" evidence="5">
    <location>
        <begin position="108"/>
        <end position="140"/>
    </location>
</feature>
<dbReference type="EC" id="2.7.-.-" evidence="4"/>
<dbReference type="GO" id="GO:0000824">
    <property type="term" value="F:inositol-1,4,5,6-tetrakisphosphate 3-kinase activity"/>
    <property type="evidence" value="ECO:0007669"/>
    <property type="project" value="TreeGrafter"/>
</dbReference>
<dbReference type="InterPro" id="IPR005522">
    <property type="entry name" value="IPK"/>
</dbReference>
<evidence type="ECO:0000256" key="4">
    <source>
        <dbReference type="RuleBase" id="RU363090"/>
    </source>
</evidence>
<dbReference type="Gene3D" id="3.30.470.160">
    <property type="entry name" value="Inositol polyphosphate kinase"/>
    <property type="match status" value="1"/>
</dbReference>
<evidence type="ECO:0000256" key="3">
    <source>
        <dbReference type="ARBA" id="ARBA00022777"/>
    </source>
</evidence>
<dbReference type="PANTHER" id="PTHR12400">
    <property type="entry name" value="INOSITOL POLYPHOSPHATE KINASE"/>
    <property type="match status" value="1"/>
</dbReference>
<reference evidence="6 8" key="1">
    <citation type="journal article" date="2018" name="MBio">
        <title>Comparative Genomics Reveals the Core Gene Toolbox for the Fungus-Insect Symbiosis.</title>
        <authorList>
            <person name="Wang Y."/>
            <person name="Stata M."/>
            <person name="Wang W."/>
            <person name="Stajich J.E."/>
            <person name="White M.M."/>
            <person name="Moncalvo J.M."/>
        </authorList>
    </citation>
    <scope>NUCLEOTIDE SEQUENCE [LARGE SCALE GENOMIC DNA]</scope>
    <source>
        <strain evidence="6 8">SC-DP-2</strain>
    </source>
</reference>
<dbReference type="GO" id="GO:0008440">
    <property type="term" value="F:inositol-1,4,5-trisphosphate 3-kinase activity"/>
    <property type="evidence" value="ECO:0007669"/>
    <property type="project" value="TreeGrafter"/>
</dbReference>
<comment type="similarity">
    <text evidence="1 4">Belongs to the inositol phosphokinase (IPK) family.</text>
</comment>
<evidence type="ECO:0000313" key="7">
    <source>
        <dbReference type="EMBL" id="PVV04708.1"/>
    </source>
</evidence>
<dbReference type="Proteomes" id="UP000245609">
    <property type="component" value="Unassembled WGS sequence"/>
</dbReference>
<comment type="caution">
    <text evidence="6">The sequence shown here is derived from an EMBL/GenBank/DDBJ whole genome shotgun (WGS) entry which is preliminary data.</text>
</comment>
<feature type="compositionally biased region" description="Polar residues" evidence="5">
    <location>
        <begin position="58"/>
        <end position="68"/>
    </location>
</feature>
<dbReference type="GO" id="GO:0032958">
    <property type="term" value="P:inositol phosphate biosynthetic process"/>
    <property type="evidence" value="ECO:0007669"/>
    <property type="project" value="InterPro"/>
</dbReference>
<dbReference type="Pfam" id="PF03770">
    <property type="entry name" value="IPK"/>
    <property type="match status" value="1"/>
</dbReference>
<keyword evidence="8" id="KW-1185">Reference proteome</keyword>
<protein>
    <recommendedName>
        <fullName evidence="4">Kinase</fullName>
        <ecNumber evidence="4">2.7.-.-</ecNumber>
    </recommendedName>
</protein>
<dbReference type="GO" id="GO:0046854">
    <property type="term" value="P:phosphatidylinositol phosphate biosynthetic process"/>
    <property type="evidence" value="ECO:0007669"/>
    <property type="project" value="TreeGrafter"/>
</dbReference>